<reference evidence="2" key="1">
    <citation type="journal article" date="2023" name="G3 (Bethesda)">
        <title>Whole genome assembly and annotation of the endangered Caribbean coral Acropora cervicornis.</title>
        <authorList>
            <person name="Selwyn J.D."/>
            <person name="Vollmer S.V."/>
        </authorList>
    </citation>
    <scope>NUCLEOTIDE SEQUENCE</scope>
    <source>
        <strain evidence="2">K2</strain>
    </source>
</reference>
<name>A0AAD9PWW9_ACRCE</name>
<evidence type="ECO:0000313" key="3">
    <source>
        <dbReference type="Proteomes" id="UP001249851"/>
    </source>
</evidence>
<keyword evidence="3" id="KW-1185">Reference proteome</keyword>
<gene>
    <name evidence="2" type="ORF">P5673_029026</name>
</gene>
<feature type="compositionally biased region" description="Polar residues" evidence="1">
    <location>
        <begin position="159"/>
        <end position="173"/>
    </location>
</feature>
<organism evidence="2 3">
    <name type="scientific">Acropora cervicornis</name>
    <name type="common">Staghorn coral</name>
    <dbReference type="NCBI Taxonomy" id="6130"/>
    <lineage>
        <taxon>Eukaryota</taxon>
        <taxon>Metazoa</taxon>
        <taxon>Cnidaria</taxon>
        <taxon>Anthozoa</taxon>
        <taxon>Hexacorallia</taxon>
        <taxon>Scleractinia</taxon>
        <taxon>Astrocoeniina</taxon>
        <taxon>Acroporidae</taxon>
        <taxon>Acropora</taxon>
    </lineage>
</organism>
<protein>
    <submittedName>
        <fullName evidence="2">Uncharacterized protein</fullName>
    </submittedName>
</protein>
<evidence type="ECO:0000313" key="2">
    <source>
        <dbReference type="EMBL" id="KAK2550326.1"/>
    </source>
</evidence>
<dbReference type="Proteomes" id="UP001249851">
    <property type="component" value="Unassembled WGS sequence"/>
</dbReference>
<comment type="caution">
    <text evidence="2">The sequence shown here is derived from an EMBL/GenBank/DDBJ whole genome shotgun (WGS) entry which is preliminary data.</text>
</comment>
<evidence type="ECO:0000256" key="1">
    <source>
        <dbReference type="SAM" id="MobiDB-lite"/>
    </source>
</evidence>
<reference evidence="2" key="2">
    <citation type="journal article" date="2023" name="Science">
        <title>Genomic signatures of disease resistance in endangered staghorn corals.</title>
        <authorList>
            <person name="Vollmer S.V."/>
            <person name="Selwyn J.D."/>
            <person name="Despard B.A."/>
            <person name="Roesel C.L."/>
        </authorList>
    </citation>
    <scope>NUCLEOTIDE SEQUENCE</scope>
    <source>
        <strain evidence="2">K2</strain>
    </source>
</reference>
<accession>A0AAD9PWW9</accession>
<proteinExistence type="predicted"/>
<dbReference type="AlphaFoldDB" id="A0AAD9PWW9"/>
<sequence>MVTNEVAEDKQVHVFLAVVGPQVYKLIKNLCDPENPSKEALRDRLVSRTQRHPFAVRELTFTTARDRCITDELANKANKELMREPVSEEANKIQDLNQGKWRKTIGGCRIDPQRCEACSSRTHGFDICKFKTATYHRCQKKGHIRLVCKARLPKSSFQRRSNTSRDMSVNNCELNPEEEGDDSSFQMYEDSTKSENAEGFGL</sequence>
<feature type="region of interest" description="Disordered" evidence="1">
    <location>
        <begin position="159"/>
        <end position="202"/>
    </location>
</feature>
<dbReference type="EMBL" id="JARQWQ010000112">
    <property type="protein sequence ID" value="KAK2550326.1"/>
    <property type="molecule type" value="Genomic_DNA"/>
</dbReference>